<proteinExistence type="inferred from homology"/>
<evidence type="ECO:0000256" key="3">
    <source>
        <dbReference type="ARBA" id="ARBA00017055"/>
    </source>
</evidence>
<comment type="caution">
    <text evidence="9">The sequence shown here is derived from an EMBL/GenBank/DDBJ whole genome shotgun (WGS) entry which is preliminary data.</text>
</comment>
<keyword evidence="5" id="KW-1133">Transmembrane helix</keyword>
<organism evidence="9 10">
    <name type="scientific">Sphingomonas trueperi</name>
    <dbReference type="NCBI Taxonomy" id="53317"/>
    <lineage>
        <taxon>Bacteria</taxon>
        <taxon>Pseudomonadati</taxon>
        <taxon>Pseudomonadota</taxon>
        <taxon>Alphaproteobacteria</taxon>
        <taxon>Sphingomonadales</taxon>
        <taxon>Sphingomonadaceae</taxon>
        <taxon>Sphingomonas</taxon>
    </lineage>
</organism>
<dbReference type="GO" id="GO:0006508">
    <property type="term" value="P:proteolysis"/>
    <property type="evidence" value="ECO:0007669"/>
    <property type="project" value="UniProtKB-KW"/>
</dbReference>
<keyword evidence="4" id="KW-0812">Transmembrane</keyword>
<comment type="subcellular location">
    <subcellularLocation>
        <location evidence="1">Membrane</location>
        <topology evidence="1">Single-pass membrane protein</topology>
    </subcellularLocation>
</comment>
<evidence type="ECO:0000313" key="10">
    <source>
        <dbReference type="Proteomes" id="UP000531251"/>
    </source>
</evidence>
<accession>A0A7X5XXD5</accession>
<dbReference type="GO" id="GO:0005886">
    <property type="term" value="C:plasma membrane"/>
    <property type="evidence" value="ECO:0007669"/>
    <property type="project" value="UniProtKB-ARBA"/>
</dbReference>
<evidence type="ECO:0000259" key="8">
    <source>
        <dbReference type="SMART" id="SM00244"/>
    </source>
</evidence>
<evidence type="ECO:0000256" key="2">
    <source>
        <dbReference type="ARBA" id="ARBA00008164"/>
    </source>
</evidence>
<dbReference type="CDD" id="cd08829">
    <property type="entry name" value="SPFH_paraslipin"/>
    <property type="match status" value="1"/>
</dbReference>
<dbReference type="SMART" id="SM00244">
    <property type="entry name" value="PHB"/>
    <property type="match status" value="1"/>
</dbReference>
<dbReference type="FunFam" id="3.30.479.30:FF:000004">
    <property type="entry name" value="Putative membrane protease family, stomatin"/>
    <property type="match status" value="1"/>
</dbReference>
<dbReference type="GO" id="GO:0098552">
    <property type="term" value="C:side of membrane"/>
    <property type="evidence" value="ECO:0007669"/>
    <property type="project" value="UniProtKB-ARBA"/>
</dbReference>
<feature type="domain" description="Band 7" evidence="8">
    <location>
        <begin position="21"/>
        <end position="179"/>
    </location>
</feature>
<evidence type="ECO:0000256" key="6">
    <source>
        <dbReference type="ARBA" id="ARBA00023136"/>
    </source>
</evidence>
<sequence length="327" mass="35829">MDVLFVFLAGLVALVLFYLLASVKIVTQGYQYTIEHFGRFTTVAAPGFNFYPAFFYRVGRKVNMMEQVIDIPGQEIITKDNAMISTDGVVFFQVLDAAKAAYEVSDLYVALLQLTTTNLRTVMGSMDLDETLSKRDEINARLLSVVDHATTPWGVKITRVEIKDIRPPADIVNAMGRQMKAEREKRANILEAEGSRQSEILRAEGQKQARILEAEGRRESAFRDAEARERAAQAEAEATRLVSDAIESGSAQSLNYFIAQKYVEAVGKFATSPNAKTILFPVEATQLIGTLGGIGELAKDALSGGAPKPPAPPAPPARRPGPFDQQD</sequence>
<dbReference type="PROSITE" id="PS01270">
    <property type="entry name" value="BAND_7"/>
    <property type="match status" value="1"/>
</dbReference>
<dbReference type="EMBL" id="JAATJB010000003">
    <property type="protein sequence ID" value="NJB97118.1"/>
    <property type="molecule type" value="Genomic_DNA"/>
</dbReference>
<dbReference type="InterPro" id="IPR001107">
    <property type="entry name" value="Band_7"/>
</dbReference>
<gene>
    <name evidence="9" type="ORF">GGR89_001424</name>
</gene>
<dbReference type="InterPro" id="IPR018080">
    <property type="entry name" value="Band_7/stomatin-like_CS"/>
</dbReference>
<dbReference type="InterPro" id="IPR050710">
    <property type="entry name" value="Band7/mec-2_domain"/>
</dbReference>
<dbReference type="Gene3D" id="3.30.479.30">
    <property type="entry name" value="Band 7 domain"/>
    <property type="match status" value="1"/>
</dbReference>
<dbReference type="SUPFAM" id="SSF117892">
    <property type="entry name" value="Band 7/SPFH domain"/>
    <property type="match status" value="1"/>
</dbReference>
<dbReference type="AlphaFoldDB" id="A0A7X5XXD5"/>
<evidence type="ECO:0000256" key="5">
    <source>
        <dbReference type="ARBA" id="ARBA00022989"/>
    </source>
</evidence>
<dbReference type="GO" id="GO:0008233">
    <property type="term" value="F:peptidase activity"/>
    <property type="evidence" value="ECO:0007669"/>
    <property type="project" value="UniProtKB-KW"/>
</dbReference>
<keyword evidence="9" id="KW-0378">Hydrolase</keyword>
<keyword evidence="10" id="KW-1185">Reference proteome</keyword>
<evidence type="ECO:0000256" key="1">
    <source>
        <dbReference type="ARBA" id="ARBA00004167"/>
    </source>
</evidence>
<evidence type="ECO:0000256" key="4">
    <source>
        <dbReference type="ARBA" id="ARBA00022692"/>
    </source>
</evidence>
<keyword evidence="9" id="KW-0645">Protease</keyword>
<dbReference type="PRINTS" id="PR00721">
    <property type="entry name" value="STOMATIN"/>
</dbReference>
<dbReference type="Proteomes" id="UP000531251">
    <property type="component" value="Unassembled WGS sequence"/>
</dbReference>
<dbReference type="PANTHER" id="PTHR43327:SF10">
    <property type="entry name" value="STOMATIN-LIKE PROTEIN 2, MITOCHONDRIAL"/>
    <property type="match status" value="1"/>
</dbReference>
<dbReference type="PANTHER" id="PTHR43327">
    <property type="entry name" value="STOMATIN-LIKE PROTEIN 2, MITOCHONDRIAL"/>
    <property type="match status" value="1"/>
</dbReference>
<feature type="region of interest" description="Disordered" evidence="7">
    <location>
        <begin position="298"/>
        <end position="327"/>
    </location>
</feature>
<dbReference type="RefSeq" id="WP_167712800.1">
    <property type="nucleotide sequence ID" value="NZ_BAAADY010000002.1"/>
</dbReference>
<feature type="compositionally biased region" description="Pro residues" evidence="7">
    <location>
        <begin position="307"/>
        <end position="319"/>
    </location>
</feature>
<dbReference type="InterPro" id="IPR001972">
    <property type="entry name" value="Stomatin_HflK_fam"/>
</dbReference>
<evidence type="ECO:0000256" key="7">
    <source>
        <dbReference type="SAM" id="MobiDB-lite"/>
    </source>
</evidence>
<evidence type="ECO:0000313" key="9">
    <source>
        <dbReference type="EMBL" id="NJB97118.1"/>
    </source>
</evidence>
<comment type="similarity">
    <text evidence="2">Belongs to the band 7/mec-2 family.</text>
</comment>
<dbReference type="InterPro" id="IPR036013">
    <property type="entry name" value="Band_7/SPFH_dom_sf"/>
</dbReference>
<name>A0A7X5XXD5_9SPHN</name>
<reference evidence="9 10" key="1">
    <citation type="submission" date="2020-03" db="EMBL/GenBank/DDBJ databases">
        <title>Genomic Encyclopedia of Type Strains, Phase IV (KMG-IV): sequencing the most valuable type-strain genomes for metagenomic binning, comparative biology and taxonomic classification.</title>
        <authorList>
            <person name="Goeker M."/>
        </authorList>
    </citation>
    <scope>NUCLEOTIDE SEQUENCE [LARGE SCALE GENOMIC DNA]</scope>
    <source>
        <strain evidence="9 10">DSM 7225</strain>
    </source>
</reference>
<protein>
    <recommendedName>
        <fullName evidence="3">Protein QmcA</fullName>
    </recommendedName>
</protein>
<keyword evidence="6" id="KW-0472">Membrane</keyword>
<dbReference type="Pfam" id="PF01145">
    <property type="entry name" value="Band_7"/>
    <property type="match status" value="1"/>
</dbReference>